<organism evidence="9 10">
    <name type="scientific">Hymenobacter terrestris</name>
    <dbReference type="NCBI Taxonomy" id="2748310"/>
    <lineage>
        <taxon>Bacteria</taxon>
        <taxon>Pseudomonadati</taxon>
        <taxon>Bacteroidota</taxon>
        <taxon>Cytophagia</taxon>
        <taxon>Cytophagales</taxon>
        <taxon>Hymenobacteraceae</taxon>
        <taxon>Hymenobacter</taxon>
    </lineage>
</organism>
<dbReference type="PANTHER" id="PTHR43300">
    <property type="entry name" value="ACETYLTRANSFERASE"/>
    <property type="match status" value="1"/>
</dbReference>
<dbReference type="PANTHER" id="PTHR43300:SF10">
    <property type="entry name" value="2,3,4,5-TETRAHYDROPYRIDINE-2,6-DICARBOXYLATE N-ACETYLTRANSFERASE"/>
    <property type="match status" value="1"/>
</dbReference>
<proteinExistence type="inferred from homology"/>
<sequence>MLVIGARGHALEILQVIHEAGFTQDVYFFDNVNSDAPTTLFDLYPVLRTAAQAQDCLRQDPRFIIGIGGTQLREQVSRQMQSWGGELFSAVSPSASVGTYGVSLGSGLNIMNGVLINNEVSVGEGTMLNARATLHHNCQVGNYCEISPAAQLLGHVKVGDYSQVGAGAIVLPRVCIGKHVTIGAGAVVTRDVPDYAVAAGVPARVQRLQLPV</sequence>
<reference evidence="9 10" key="1">
    <citation type="submission" date="2020-05" db="EMBL/GenBank/DDBJ databases">
        <title>Hymenobacter terrestris sp. nov. and Hymenobacter lapidiphilus sp. nov., isolated from regoliths in Antarctica.</title>
        <authorList>
            <person name="Sedlacek I."/>
            <person name="Pantucek R."/>
            <person name="Zeman M."/>
            <person name="Holochova P."/>
            <person name="Kralova S."/>
            <person name="Stankova E."/>
            <person name="Sedo O."/>
            <person name="Micenkova L."/>
            <person name="Svec P."/>
            <person name="Gupta V."/>
            <person name="Sood U."/>
            <person name="Korpole U.S."/>
            <person name="Lal R."/>
        </authorList>
    </citation>
    <scope>NUCLEOTIDE SEQUENCE [LARGE SCALE GENOMIC DNA]</scope>
    <source>
        <strain evidence="9 10">P5252</strain>
    </source>
</reference>
<keyword evidence="6" id="KW-0457">Lysine biosynthesis</keyword>
<dbReference type="Gene3D" id="2.160.10.10">
    <property type="entry name" value="Hexapeptide repeat proteins"/>
    <property type="match status" value="1"/>
</dbReference>
<dbReference type="Pfam" id="PF00132">
    <property type="entry name" value="Hexapep"/>
    <property type="match status" value="1"/>
</dbReference>
<dbReference type="PROSITE" id="PS00101">
    <property type="entry name" value="HEXAPEP_TRANSFERASES"/>
    <property type="match status" value="1"/>
</dbReference>
<evidence type="ECO:0000256" key="1">
    <source>
        <dbReference type="ARBA" id="ARBA00007274"/>
    </source>
</evidence>
<dbReference type="SUPFAM" id="SSF51161">
    <property type="entry name" value="Trimeric LpxA-like enzymes"/>
    <property type="match status" value="1"/>
</dbReference>
<evidence type="ECO:0000256" key="7">
    <source>
        <dbReference type="ARBA" id="ARBA00023315"/>
    </source>
</evidence>
<evidence type="ECO:0000259" key="8">
    <source>
        <dbReference type="Pfam" id="PF17836"/>
    </source>
</evidence>
<comment type="caution">
    <text evidence="9">The sequence shown here is derived from an EMBL/GenBank/DDBJ whole genome shotgun (WGS) entry which is preliminary data.</text>
</comment>
<evidence type="ECO:0000256" key="5">
    <source>
        <dbReference type="ARBA" id="ARBA00022915"/>
    </source>
</evidence>
<dbReference type="InterPro" id="IPR020019">
    <property type="entry name" value="AcTrfase_PglD-like"/>
</dbReference>
<accession>A0ABX2Q6Q9</accession>
<gene>
    <name evidence="9" type="ORF">HW556_13620</name>
</gene>
<evidence type="ECO:0000256" key="6">
    <source>
        <dbReference type="ARBA" id="ARBA00023154"/>
    </source>
</evidence>
<keyword evidence="5" id="KW-0220">Diaminopimelate biosynthesis</keyword>
<comment type="similarity">
    <text evidence="1">Belongs to the transferase hexapeptide repeat family.</text>
</comment>
<dbReference type="EMBL" id="JABKAV010000047">
    <property type="protein sequence ID" value="NVO85922.1"/>
    <property type="molecule type" value="Genomic_DNA"/>
</dbReference>
<protein>
    <submittedName>
        <fullName evidence="9">NeuD/PglB/VioB family sugar acetyltransferase</fullName>
    </submittedName>
</protein>
<keyword evidence="4" id="KW-0677">Repeat</keyword>
<dbReference type="InterPro" id="IPR018357">
    <property type="entry name" value="Hexapep_transf_CS"/>
</dbReference>
<name>A0ABX2Q6Q9_9BACT</name>
<dbReference type="InterPro" id="IPR001451">
    <property type="entry name" value="Hexapep"/>
</dbReference>
<dbReference type="Proteomes" id="UP000626554">
    <property type="component" value="Unassembled WGS sequence"/>
</dbReference>
<dbReference type="CDD" id="cd03360">
    <property type="entry name" value="LbH_AT_putative"/>
    <property type="match status" value="1"/>
</dbReference>
<dbReference type="NCBIfam" id="TIGR03570">
    <property type="entry name" value="NeuD_NnaD"/>
    <property type="match status" value="1"/>
</dbReference>
<dbReference type="Gene3D" id="3.40.50.20">
    <property type="match status" value="1"/>
</dbReference>
<dbReference type="RefSeq" id="WP_176900641.1">
    <property type="nucleotide sequence ID" value="NZ_JABKAV010000047.1"/>
</dbReference>
<evidence type="ECO:0000256" key="2">
    <source>
        <dbReference type="ARBA" id="ARBA00022605"/>
    </source>
</evidence>
<keyword evidence="3" id="KW-0808">Transferase</keyword>
<dbReference type="InterPro" id="IPR011004">
    <property type="entry name" value="Trimer_LpxA-like_sf"/>
</dbReference>
<evidence type="ECO:0000313" key="9">
    <source>
        <dbReference type="EMBL" id="NVO85922.1"/>
    </source>
</evidence>
<feature type="domain" description="PglD N-terminal" evidence="8">
    <location>
        <begin position="2"/>
        <end position="79"/>
    </location>
</feature>
<keyword evidence="10" id="KW-1185">Reference proteome</keyword>
<dbReference type="InterPro" id="IPR050179">
    <property type="entry name" value="Trans_hexapeptide_repeat"/>
</dbReference>
<evidence type="ECO:0000313" key="10">
    <source>
        <dbReference type="Proteomes" id="UP000626554"/>
    </source>
</evidence>
<evidence type="ECO:0000256" key="3">
    <source>
        <dbReference type="ARBA" id="ARBA00022679"/>
    </source>
</evidence>
<dbReference type="Pfam" id="PF17836">
    <property type="entry name" value="PglD_N"/>
    <property type="match status" value="1"/>
</dbReference>
<dbReference type="InterPro" id="IPR041561">
    <property type="entry name" value="PglD_N"/>
</dbReference>
<evidence type="ECO:0000256" key="4">
    <source>
        <dbReference type="ARBA" id="ARBA00022737"/>
    </source>
</evidence>
<keyword evidence="7" id="KW-0012">Acyltransferase</keyword>
<keyword evidence="2" id="KW-0028">Amino-acid biosynthesis</keyword>